<organism evidence="1">
    <name type="scientific">Anguilla anguilla</name>
    <name type="common">European freshwater eel</name>
    <name type="synonym">Muraena anguilla</name>
    <dbReference type="NCBI Taxonomy" id="7936"/>
    <lineage>
        <taxon>Eukaryota</taxon>
        <taxon>Metazoa</taxon>
        <taxon>Chordata</taxon>
        <taxon>Craniata</taxon>
        <taxon>Vertebrata</taxon>
        <taxon>Euteleostomi</taxon>
        <taxon>Actinopterygii</taxon>
        <taxon>Neopterygii</taxon>
        <taxon>Teleostei</taxon>
        <taxon>Anguilliformes</taxon>
        <taxon>Anguillidae</taxon>
        <taxon>Anguilla</taxon>
    </lineage>
</organism>
<reference evidence="1" key="2">
    <citation type="journal article" date="2015" name="Fish Shellfish Immunol.">
        <title>Early steps in the European eel (Anguilla anguilla)-Vibrio vulnificus interaction in the gills: Role of the RtxA13 toxin.</title>
        <authorList>
            <person name="Callol A."/>
            <person name="Pajuelo D."/>
            <person name="Ebbesson L."/>
            <person name="Teles M."/>
            <person name="MacKenzie S."/>
            <person name="Amaro C."/>
        </authorList>
    </citation>
    <scope>NUCLEOTIDE SEQUENCE</scope>
</reference>
<name>A0A0E9VA09_ANGAN</name>
<sequence>MCVFVYSRSAHKWFSSSGLGSTLSPFTTLLSENHPFAT</sequence>
<protein>
    <submittedName>
        <fullName evidence="1">Uncharacterized protein</fullName>
    </submittedName>
</protein>
<reference evidence="1" key="1">
    <citation type="submission" date="2014-11" db="EMBL/GenBank/DDBJ databases">
        <authorList>
            <person name="Amaro Gonzalez C."/>
        </authorList>
    </citation>
    <scope>NUCLEOTIDE SEQUENCE</scope>
</reference>
<evidence type="ECO:0000313" key="1">
    <source>
        <dbReference type="EMBL" id="JAH74949.1"/>
    </source>
</evidence>
<accession>A0A0E9VA09</accession>
<dbReference type="EMBL" id="GBXM01033628">
    <property type="protein sequence ID" value="JAH74949.1"/>
    <property type="molecule type" value="Transcribed_RNA"/>
</dbReference>
<proteinExistence type="predicted"/>
<dbReference type="AlphaFoldDB" id="A0A0E9VA09"/>